<keyword evidence="2" id="KW-1185">Reference proteome</keyword>
<organism evidence="1 2">
    <name type="scientific">Brachionus plicatilis</name>
    <name type="common">Marine rotifer</name>
    <name type="synonym">Brachionus muelleri</name>
    <dbReference type="NCBI Taxonomy" id="10195"/>
    <lineage>
        <taxon>Eukaryota</taxon>
        <taxon>Metazoa</taxon>
        <taxon>Spiralia</taxon>
        <taxon>Gnathifera</taxon>
        <taxon>Rotifera</taxon>
        <taxon>Eurotatoria</taxon>
        <taxon>Monogononta</taxon>
        <taxon>Pseudotrocha</taxon>
        <taxon>Ploima</taxon>
        <taxon>Brachionidae</taxon>
        <taxon>Brachionus</taxon>
    </lineage>
</organism>
<dbReference type="AlphaFoldDB" id="A0A3M7RUY4"/>
<evidence type="ECO:0000313" key="1">
    <source>
        <dbReference type="EMBL" id="RNA27127.1"/>
    </source>
</evidence>
<accession>A0A3M7RUY4</accession>
<name>A0A3M7RUY4_BRAPC</name>
<reference evidence="1 2" key="1">
    <citation type="journal article" date="2018" name="Sci. Rep.">
        <title>Genomic signatures of local adaptation to the degree of environmental predictability in rotifers.</title>
        <authorList>
            <person name="Franch-Gras L."/>
            <person name="Hahn C."/>
            <person name="Garcia-Roger E.M."/>
            <person name="Carmona M.J."/>
            <person name="Serra M."/>
            <person name="Gomez A."/>
        </authorList>
    </citation>
    <scope>NUCLEOTIDE SEQUENCE [LARGE SCALE GENOMIC DNA]</scope>
    <source>
        <strain evidence="1">HYR1</strain>
    </source>
</reference>
<protein>
    <submittedName>
        <fullName evidence="1">Uncharacterized protein</fullName>
    </submittedName>
</protein>
<feature type="non-terminal residue" evidence="1">
    <location>
        <position position="1"/>
    </location>
</feature>
<sequence>NCQRNQNILLININDSNRCSTTSITSSQTSSCSNASLDSNSIFNNFEYWSKSFNNFDLVKLDDTDTNLPNPAALTNHYYSRLYKPLHDPKPTSTTTRPLQPIAKNPTLCAHKMDSSPNYSIPLSVDFTRKLKRPSHIPYSLEFCNPCSFQGTILEDWLLLSFDEHLKDSSSVFRNEASSLSTSATNSATSFIIEYSYTQNLETDEITYISTNEPRKLNSESYKAAMNNCDDIELKKSQTSLKNDDYLSKRQEANFYVQQVLSDLIALGVLEFDSAFEAAINKTYKPKSEYKWNRHYARVEQPREDQIEMSNFLFFLV</sequence>
<dbReference type="EMBL" id="REGN01002592">
    <property type="protein sequence ID" value="RNA27127.1"/>
    <property type="molecule type" value="Genomic_DNA"/>
</dbReference>
<dbReference type="Proteomes" id="UP000276133">
    <property type="component" value="Unassembled WGS sequence"/>
</dbReference>
<gene>
    <name evidence="1" type="ORF">BpHYR1_027779</name>
</gene>
<proteinExistence type="predicted"/>
<evidence type="ECO:0000313" key="2">
    <source>
        <dbReference type="Proteomes" id="UP000276133"/>
    </source>
</evidence>
<comment type="caution">
    <text evidence="1">The sequence shown here is derived from an EMBL/GenBank/DDBJ whole genome shotgun (WGS) entry which is preliminary data.</text>
</comment>